<protein>
    <submittedName>
        <fullName evidence="1">Uncharacterized protein</fullName>
    </submittedName>
</protein>
<evidence type="ECO:0000313" key="2">
    <source>
        <dbReference type="Proteomes" id="UP001055439"/>
    </source>
</evidence>
<dbReference type="OrthoDB" id="785014at2759"/>
<evidence type="ECO:0000313" key="1">
    <source>
        <dbReference type="EMBL" id="URE14407.1"/>
    </source>
</evidence>
<dbReference type="AlphaFoldDB" id="A0A9E7KDW7"/>
<proteinExistence type="predicted"/>
<sequence>MAPSETIGDMYTCFTDVVNSLKTLGKYFSNFELINKILRSLPKKAKDLNNFSLEELIMGYDELENHLPKNMKDLTLRTIEDHSKKALIGETSFCAVRQVSNFIIAIFAS</sequence>
<gene>
    <name evidence="1" type="ORF">MUK42_22162</name>
</gene>
<dbReference type="EMBL" id="CP097509">
    <property type="protein sequence ID" value="URE14407.1"/>
    <property type="molecule type" value="Genomic_DNA"/>
</dbReference>
<name>A0A9E7KDW7_9LILI</name>
<accession>A0A9E7KDW7</accession>
<keyword evidence="2" id="KW-1185">Reference proteome</keyword>
<dbReference type="Proteomes" id="UP001055439">
    <property type="component" value="Chromosome 7"/>
</dbReference>
<organism evidence="1 2">
    <name type="scientific">Musa troglodytarum</name>
    <name type="common">fe'i banana</name>
    <dbReference type="NCBI Taxonomy" id="320322"/>
    <lineage>
        <taxon>Eukaryota</taxon>
        <taxon>Viridiplantae</taxon>
        <taxon>Streptophyta</taxon>
        <taxon>Embryophyta</taxon>
        <taxon>Tracheophyta</taxon>
        <taxon>Spermatophyta</taxon>
        <taxon>Magnoliopsida</taxon>
        <taxon>Liliopsida</taxon>
        <taxon>Zingiberales</taxon>
        <taxon>Musaceae</taxon>
        <taxon>Musa</taxon>
    </lineage>
</organism>
<reference evidence="1" key="1">
    <citation type="submission" date="2022-05" db="EMBL/GenBank/DDBJ databases">
        <title>The Musa troglodytarum L. genome provides insights into the mechanism of non-climacteric behaviour and enrichment of carotenoids.</title>
        <authorList>
            <person name="Wang J."/>
        </authorList>
    </citation>
    <scope>NUCLEOTIDE SEQUENCE</scope>
    <source>
        <tissue evidence="1">Leaf</tissue>
    </source>
</reference>